<feature type="transmembrane region" description="Helical" evidence="10">
    <location>
        <begin position="290"/>
        <end position="311"/>
    </location>
</feature>
<dbReference type="EMBL" id="JALNTZ010000009">
    <property type="protein sequence ID" value="KAJ3640826.1"/>
    <property type="molecule type" value="Genomic_DNA"/>
</dbReference>
<dbReference type="PANTHER" id="PTHR21137:SF35">
    <property type="entry name" value="ODORANT RECEPTOR 19A-RELATED"/>
    <property type="match status" value="1"/>
</dbReference>
<evidence type="ECO:0000256" key="7">
    <source>
        <dbReference type="ARBA" id="ARBA00023136"/>
    </source>
</evidence>
<feature type="transmembrane region" description="Helical" evidence="10">
    <location>
        <begin position="261"/>
        <end position="284"/>
    </location>
</feature>
<name>A0AA38HPM5_9CUCU</name>
<keyword evidence="3 10" id="KW-0716">Sensory transduction</keyword>
<evidence type="ECO:0000256" key="4">
    <source>
        <dbReference type="ARBA" id="ARBA00022692"/>
    </source>
</evidence>
<evidence type="ECO:0000313" key="12">
    <source>
        <dbReference type="Proteomes" id="UP001168821"/>
    </source>
</evidence>
<evidence type="ECO:0000256" key="10">
    <source>
        <dbReference type="RuleBase" id="RU351113"/>
    </source>
</evidence>
<reference evidence="11" key="1">
    <citation type="journal article" date="2023" name="G3 (Bethesda)">
        <title>Whole genome assemblies of Zophobas morio and Tenebrio molitor.</title>
        <authorList>
            <person name="Kaur S."/>
            <person name="Stinson S.A."/>
            <person name="diCenzo G.C."/>
        </authorList>
    </citation>
    <scope>NUCLEOTIDE SEQUENCE</scope>
    <source>
        <strain evidence="11">QUZm001</strain>
    </source>
</reference>
<dbReference type="GO" id="GO:0007165">
    <property type="term" value="P:signal transduction"/>
    <property type="evidence" value="ECO:0007669"/>
    <property type="project" value="UniProtKB-KW"/>
</dbReference>
<organism evidence="11 12">
    <name type="scientific">Zophobas morio</name>
    <dbReference type="NCBI Taxonomy" id="2755281"/>
    <lineage>
        <taxon>Eukaryota</taxon>
        <taxon>Metazoa</taxon>
        <taxon>Ecdysozoa</taxon>
        <taxon>Arthropoda</taxon>
        <taxon>Hexapoda</taxon>
        <taxon>Insecta</taxon>
        <taxon>Pterygota</taxon>
        <taxon>Neoptera</taxon>
        <taxon>Endopterygota</taxon>
        <taxon>Coleoptera</taxon>
        <taxon>Polyphaga</taxon>
        <taxon>Cucujiformia</taxon>
        <taxon>Tenebrionidae</taxon>
        <taxon>Zophobas</taxon>
    </lineage>
</organism>
<sequence>MGESPKSARLRQLTTLSDDPLAVVRFFTVTVFNNKIYKYARIFSLVCQLLLSLVSVYFFVSVSEADFIFTFLATFLSIIAVVIFNCCFLWMEKALNKLDEEILSKSWTVNGTTRQTGRKILKECTYATYVVVFNSALGVFAGFVLYPVGIEQEYHFPIYFFRKCTPDFHYVFEFLYFLTFPVSAYLMCNLVNFVTYYSHHVVTQIRLGKDTIDTVCSGYEDRDDNELYNSEEYQSTIRERLRFLIIRQSDFLRFDRLCADLALKLLPCLSAAIVLSALSYIFFIDADFGYWYYFQNFVWWLTVTTTGVILIQCGQYMEDESGSLMSTLYHIRWLSFSEINKKTLLVLMSMSRVPFKLNLTHTLSINYTLGMRIVIYFYCFIAIFPVLNEK</sequence>
<evidence type="ECO:0000256" key="3">
    <source>
        <dbReference type="ARBA" id="ARBA00022606"/>
    </source>
</evidence>
<keyword evidence="7 10" id="KW-0472">Membrane</keyword>
<feature type="transmembrane region" description="Helical" evidence="10">
    <location>
        <begin position="67"/>
        <end position="91"/>
    </location>
</feature>
<dbReference type="GO" id="GO:0005549">
    <property type="term" value="F:odorant binding"/>
    <property type="evidence" value="ECO:0007669"/>
    <property type="project" value="InterPro"/>
</dbReference>
<dbReference type="InterPro" id="IPR004117">
    <property type="entry name" value="7tm6_olfct_rcpt"/>
</dbReference>
<accession>A0AA38HPM5</accession>
<protein>
    <recommendedName>
        <fullName evidence="10">Odorant receptor</fullName>
    </recommendedName>
</protein>
<comment type="similarity">
    <text evidence="10">Belongs to the insect chemoreceptor superfamily. Heteromeric odorant receptor channel (TC 1.A.69) family.</text>
</comment>
<gene>
    <name evidence="11" type="ORF">Zmor_027364</name>
</gene>
<feature type="transmembrane region" description="Helical" evidence="10">
    <location>
        <begin position="126"/>
        <end position="148"/>
    </location>
</feature>
<dbReference type="PANTHER" id="PTHR21137">
    <property type="entry name" value="ODORANT RECEPTOR"/>
    <property type="match status" value="1"/>
</dbReference>
<proteinExistence type="inferred from homology"/>
<feature type="transmembrane region" description="Helical" evidence="10">
    <location>
        <begin position="42"/>
        <end position="61"/>
    </location>
</feature>
<keyword evidence="8 10" id="KW-0675">Receptor</keyword>
<evidence type="ECO:0000256" key="2">
    <source>
        <dbReference type="ARBA" id="ARBA00022475"/>
    </source>
</evidence>
<keyword evidence="9 10" id="KW-0807">Transducer</keyword>
<keyword evidence="12" id="KW-1185">Reference proteome</keyword>
<evidence type="ECO:0000313" key="11">
    <source>
        <dbReference type="EMBL" id="KAJ3640826.1"/>
    </source>
</evidence>
<keyword evidence="6 10" id="KW-1133">Transmembrane helix</keyword>
<keyword evidence="5 10" id="KW-0552">Olfaction</keyword>
<keyword evidence="2" id="KW-1003">Cell membrane</keyword>
<feature type="transmembrane region" description="Helical" evidence="10">
    <location>
        <begin position="168"/>
        <end position="188"/>
    </location>
</feature>
<evidence type="ECO:0000256" key="8">
    <source>
        <dbReference type="ARBA" id="ARBA00023170"/>
    </source>
</evidence>
<evidence type="ECO:0000256" key="6">
    <source>
        <dbReference type="ARBA" id="ARBA00022989"/>
    </source>
</evidence>
<comment type="caution">
    <text evidence="11">The sequence shown here is derived from an EMBL/GenBank/DDBJ whole genome shotgun (WGS) entry which is preliminary data.</text>
</comment>
<feature type="transmembrane region" description="Helical" evidence="10">
    <location>
        <begin position="369"/>
        <end position="387"/>
    </location>
</feature>
<keyword evidence="4 10" id="KW-0812">Transmembrane</keyword>
<dbReference type="GO" id="GO:0005886">
    <property type="term" value="C:plasma membrane"/>
    <property type="evidence" value="ECO:0007669"/>
    <property type="project" value="UniProtKB-SubCell"/>
</dbReference>
<dbReference type="Proteomes" id="UP001168821">
    <property type="component" value="Unassembled WGS sequence"/>
</dbReference>
<evidence type="ECO:0000256" key="5">
    <source>
        <dbReference type="ARBA" id="ARBA00022725"/>
    </source>
</evidence>
<evidence type="ECO:0000256" key="1">
    <source>
        <dbReference type="ARBA" id="ARBA00004651"/>
    </source>
</evidence>
<dbReference type="Pfam" id="PF02949">
    <property type="entry name" value="7tm_6"/>
    <property type="match status" value="1"/>
</dbReference>
<dbReference type="AlphaFoldDB" id="A0AA38HPM5"/>
<comment type="subcellular location">
    <subcellularLocation>
        <location evidence="1 10">Cell membrane</location>
        <topology evidence="1 10">Multi-pass membrane protein</topology>
    </subcellularLocation>
</comment>
<evidence type="ECO:0000256" key="9">
    <source>
        <dbReference type="ARBA" id="ARBA00023224"/>
    </source>
</evidence>
<dbReference type="GO" id="GO:0004984">
    <property type="term" value="F:olfactory receptor activity"/>
    <property type="evidence" value="ECO:0007669"/>
    <property type="project" value="InterPro"/>
</dbReference>